<dbReference type="OrthoDB" id="425173at2"/>
<keyword evidence="9" id="KW-1185">Reference proteome</keyword>
<keyword evidence="5" id="KW-0175">Coiled coil</keyword>
<dbReference type="PROSITE" id="PS51257">
    <property type="entry name" value="PROKAR_LIPOPROTEIN"/>
    <property type="match status" value="1"/>
</dbReference>
<dbReference type="InterPro" id="IPR002491">
    <property type="entry name" value="ABC_transptr_periplasmic_BD"/>
</dbReference>
<gene>
    <name evidence="8" type="ORF">H1P_1740018</name>
</gene>
<evidence type="ECO:0000256" key="5">
    <source>
        <dbReference type="SAM" id="Coils"/>
    </source>
</evidence>
<keyword evidence="3" id="KW-0813">Transport</keyword>
<dbReference type="Pfam" id="PF01497">
    <property type="entry name" value="Peripla_BP_2"/>
    <property type="match status" value="1"/>
</dbReference>
<dbReference type="PROSITE" id="PS50983">
    <property type="entry name" value="FE_B12_PBP"/>
    <property type="match status" value="1"/>
</dbReference>
<evidence type="ECO:0000256" key="1">
    <source>
        <dbReference type="ARBA" id="ARBA00004196"/>
    </source>
</evidence>
<evidence type="ECO:0000256" key="6">
    <source>
        <dbReference type="SAM" id="SignalP"/>
    </source>
</evidence>
<feature type="coiled-coil region" evidence="5">
    <location>
        <begin position="165"/>
        <end position="192"/>
    </location>
</feature>
<name>A0A563VNR4_9CYAN</name>
<evidence type="ECO:0000313" key="8">
    <source>
        <dbReference type="EMBL" id="VEP12973.1"/>
    </source>
</evidence>
<protein>
    <submittedName>
        <fullName evidence="8">Iron siderophore-binding protein</fullName>
    </submittedName>
</protein>
<dbReference type="CDD" id="cd01146">
    <property type="entry name" value="FhuD"/>
    <property type="match status" value="1"/>
</dbReference>
<feature type="chain" id="PRO_5021792698" evidence="6">
    <location>
        <begin position="25"/>
        <end position="330"/>
    </location>
</feature>
<dbReference type="PANTHER" id="PTHR30532">
    <property type="entry name" value="IRON III DICITRATE-BINDING PERIPLASMIC PROTEIN"/>
    <property type="match status" value="1"/>
</dbReference>
<dbReference type="Proteomes" id="UP000320055">
    <property type="component" value="Unassembled WGS sequence"/>
</dbReference>
<comment type="similarity">
    <text evidence="2">Belongs to the bacterial solute-binding protein 8 family.</text>
</comment>
<dbReference type="InterPro" id="IPR051313">
    <property type="entry name" value="Bact_iron-sidero_bind"/>
</dbReference>
<evidence type="ECO:0000259" key="7">
    <source>
        <dbReference type="PROSITE" id="PS50983"/>
    </source>
</evidence>
<dbReference type="Gene3D" id="3.40.50.1980">
    <property type="entry name" value="Nitrogenase molybdenum iron protein domain"/>
    <property type="match status" value="2"/>
</dbReference>
<comment type="subcellular location">
    <subcellularLocation>
        <location evidence="1">Cell envelope</location>
    </subcellularLocation>
</comment>
<dbReference type="GO" id="GO:0030288">
    <property type="term" value="C:outer membrane-bounded periplasmic space"/>
    <property type="evidence" value="ECO:0007669"/>
    <property type="project" value="TreeGrafter"/>
</dbReference>
<dbReference type="PANTHER" id="PTHR30532:SF25">
    <property type="entry name" value="IRON(III) DICITRATE-BINDING PERIPLASMIC PROTEIN"/>
    <property type="match status" value="1"/>
</dbReference>
<organism evidence="8 9">
    <name type="scientific">Hyella patelloides LEGE 07179</name>
    <dbReference type="NCBI Taxonomy" id="945734"/>
    <lineage>
        <taxon>Bacteria</taxon>
        <taxon>Bacillati</taxon>
        <taxon>Cyanobacteriota</taxon>
        <taxon>Cyanophyceae</taxon>
        <taxon>Pleurocapsales</taxon>
        <taxon>Hyellaceae</taxon>
        <taxon>Hyella</taxon>
    </lineage>
</organism>
<evidence type="ECO:0000313" key="9">
    <source>
        <dbReference type="Proteomes" id="UP000320055"/>
    </source>
</evidence>
<feature type="domain" description="Fe/B12 periplasmic-binding" evidence="7">
    <location>
        <begin position="63"/>
        <end position="327"/>
    </location>
</feature>
<evidence type="ECO:0000256" key="2">
    <source>
        <dbReference type="ARBA" id="ARBA00008814"/>
    </source>
</evidence>
<dbReference type="AlphaFoldDB" id="A0A563VNR4"/>
<dbReference type="RefSeq" id="WP_144871161.1">
    <property type="nucleotide sequence ID" value="NZ_LR213925.1"/>
</dbReference>
<dbReference type="GO" id="GO:1901678">
    <property type="term" value="P:iron coordination entity transport"/>
    <property type="evidence" value="ECO:0007669"/>
    <property type="project" value="UniProtKB-ARBA"/>
</dbReference>
<proteinExistence type="inferred from homology"/>
<feature type="signal peptide" evidence="6">
    <location>
        <begin position="1"/>
        <end position="24"/>
    </location>
</feature>
<sequence>MKNRLYRYLKVCLLLVFSFIIVTACHSKNTQQANIPETRSQNSDCRMIVHQFGKTCVPLNAQRVIVTDEIALDAVLGLDVKPIATAEPNIAGKRGRQLKGKAEGVTSLGKGSQINIEKIAELNPDLIVGFFMNLQQYELFSQIAPTVKLELEYLDGTWKDSLLKVAEILDRIEQAQNAIALYEQRVIKLRKAIEEQLGDVTVSVIRFYADKNVQFDTIFSFAGTIFEEAGISAPPQQLPFATNKDVFSVSISLEKLELIDGDVLFVMLDPDSEDNFQRYQGSPLWQKLNVVQHDHVYTVDSGYWYLGNIMAANAILDDLEQYLFNSFSIS</sequence>
<dbReference type="SUPFAM" id="SSF53807">
    <property type="entry name" value="Helical backbone' metal receptor"/>
    <property type="match status" value="1"/>
</dbReference>
<dbReference type="EMBL" id="CAACVJ010000084">
    <property type="protein sequence ID" value="VEP12973.1"/>
    <property type="molecule type" value="Genomic_DNA"/>
</dbReference>
<evidence type="ECO:0000256" key="3">
    <source>
        <dbReference type="ARBA" id="ARBA00022448"/>
    </source>
</evidence>
<reference evidence="8 9" key="1">
    <citation type="submission" date="2019-01" db="EMBL/GenBank/DDBJ databases">
        <authorList>
            <person name="Brito A."/>
        </authorList>
    </citation>
    <scope>NUCLEOTIDE SEQUENCE [LARGE SCALE GENOMIC DNA]</scope>
    <source>
        <strain evidence="8">1</strain>
    </source>
</reference>
<evidence type="ECO:0000256" key="4">
    <source>
        <dbReference type="ARBA" id="ARBA00022729"/>
    </source>
</evidence>
<keyword evidence="4 6" id="KW-0732">Signal</keyword>
<accession>A0A563VNR4</accession>